<dbReference type="InterPro" id="IPR013587">
    <property type="entry name" value="Nitrate/nitrite_sensing"/>
</dbReference>
<dbReference type="Gene3D" id="3.30.70.1230">
    <property type="entry name" value="Nucleotide cyclase"/>
    <property type="match status" value="1"/>
</dbReference>
<dbReference type="AlphaFoldDB" id="A0A8J9VT86"/>
<comment type="subcellular location">
    <subcellularLocation>
        <location evidence="1">Membrane</location>
    </subcellularLocation>
</comment>
<dbReference type="InterPro" id="IPR001054">
    <property type="entry name" value="A/G_cyclase"/>
</dbReference>
<dbReference type="PANTHER" id="PTHR11920">
    <property type="entry name" value="GUANYLYL CYCLASE"/>
    <property type="match status" value="1"/>
</dbReference>
<dbReference type="PANTHER" id="PTHR11920:SF501">
    <property type="entry name" value="GUANYLATE CYCLASE 32E"/>
    <property type="match status" value="1"/>
</dbReference>
<dbReference type="GO" id="GO:0035556">
    <property type="term" value="P:intracellular signal transduction"/>
    <property type="evidence" value="ECO:0007669"/>
    <property type="project" value="InterPro"/>
</dbReference>
<protein>
    <submittedName>
        <fullName evidence="9">NPR2 protein</fullName>
    </submittedName>
</protein>
<gene>
    <name evidence="9" type="primary">NPR2</name>
    <name evidence="9" type="ORF">BLAG_LOCUS4366</name>
</gene>
<dbReference type="Gene3D" id="6.10.250.780">
    <property type="match status" value="1"/>
</dbReference>
<dbReference type="SMART" id="SM00044">
    <property type="entry name" value="CYCc"/>
    <property type="match status" value="1"/>
</dbReference>
<keyword evidence="3" id="KW-0547">Nucleotide-binding</keyword>
<dbReference type="InterPro" id="IPR050401">
    <property type="entry name" value="Cyclic_nucleotide_synthase"/>
</dbReference>
<feature type="transmembrane region" description="Helical" evidence="7">
    <location>
        <begin position="328"/>
        <end position="349"/>
    </location>
</feature>
<dbReference type="GO" id="GO:0001653">
    <property type="term" value="F:peptide receptor activity"/>
    <property type="evidence" value="ECO:0007669"/>
    <property type="project" value="TreeGrafter"/>
</dbReference>
<dbReference type="InterPro" id="IPR029787">
    <property type="entry name" value="Nucleotide_cyclase"/>
</dbReference>
<evidence type="ECO:0000256" key="1">
    <source>
        <dbReference type="ARBA" id="ARBA00004370"/>
    </source>
</evidence>
<dbReference type="Pfam" id="PF08376">
    <property type="entry name" value="NIT"/>
    <property type="match status" value="1"/>
</dbReference>
<keyword evidence="4 7" id="KW-1133">Transmembrane helix</keyword>
<keyword evidence="5 7" id="KW-0472">Membrane</keyword>
<keyword evidence="2 7" id="KW-0812">Transmembrane</keyword>
<evidence type="ECO:0000256" key="7">
    <source>
        <dbReference type="SAM" id="Phobius"/>
    </source>
</evidence>
<accession>A0A8J9VT86</accession>
<dbReference type="SUPFAM" id="SSF55073">
    <property type="entry name" value="Nucleotide cyclase"/>
    <property type="match status" value="1"/>
</dbReference>
<dbReference type="PROSITE" id="PS50125">
    <property type="entry name" value="GUANYLATE_CYCLASE_2"/>
    <property type="match status" value="1"/>
</dbReference>
<evidence type="ECO:0000313" key="10">
    <source>
        <dbReference type="Proteomes" id="UP000838412"/>
    </source>
</evidence>
<reference evidence="9" key="1">
    <citation type="submission" date="2022-01" db="EMBL/GenBank/DDBJ databases">
        <authorList>
            <person name="Braso-Vives M."/>
        </authorList>
    </citation>
    <scope>NUCLEOTIDE SEQUENCE</scope>
</reference>
<evidence type="ECO:0000313" key="9">
    <source>
        <dbReference type="EMBL" id="CAH1240389.1"/>
    </source>
</evidence>
<evidence type="ECO:0000256" key="2">
    <source>
        <dbReference type="ARBA" id="ARBA00022692"/>
    </source>
</evidence>
<keyword evidence="10" id="KW-1185">Reference proteome</keyword>
<dbReference type="Proteomes" id="UP000838412">
    <property type="component" value="Chromosome 11"/>
</dbReference>
<evidence type="ECO:0000256" key="5">
    <source>
        <dbReference type="ARBA" id="ARBA00023136"/>
    </source>
</evidence>
<proteinExistence type="predicted"/>
<keyword evidence="6" id="KW-0456">Lyase</keyword>
<feature type="transmembrane region" description="Helical" evidence="7">
    <location>
        <begin position="30"/>
        <end position="52"/>
    </location>
</feature>
<evidence type="ECO:0000256" key="6">
    <source>
        <dbReference type="ARBA" id="ARBA00023239"/>
    </source>
</evidence>
<dbReference type="CDD" id="cd07302">
    <property type="entry name" value="CHD"/>
    <property type="match status" value="1"/>
</dbReference>
<feature type="domain" description="Guanylate cyclase" evidence="8">
    <location>
        <begin position="407"/>
        <end position="507"/>
    </location>
</feature>
<dbReference type="GO" id="GO:0004383">
    <property type="term" value="F:guanylate cyclase activity"/>
    <property type="evidence" value="ECO:0007669"/>
    <property type="project" value="TreeGrafter"/>
</dbReference>
<dbReference type="GO" id="GO:0004016">
    <property type="term" value="F:adenylate cyclase activity"/>
    <property type="evidence" value="ECO:0007669"/>
    <property type="project" value="TreeGrafter"/>
</dbReference>
<evidence type="ECO:0000259" key="8">
    <source>
        <dbReference type="PROSITE" id="PS50125"/>
    </source>
</evidence>
<dbReference type="GO" id="GO:0007168">
    <property type="term" value="P:receptor guanylyl cyclase signaling pathway"/>
    <property type="evidence" value="ECO:0007669"/>
    <property type="project" value="TreeGrafter"/>
</dbReference>
<dbReference type="GO" id="GO:0000166">
    <property type="term" value="F:nucleotide binding"/>
    <property type="evidence" value="ECO:0007669"/>
    <property type="project" value="UniProtKB-KW"/>
</dbReference>
<name>A0A8J9VT86_BRALA</name>
<dbReference type="Pfam" id="PF00211">
    <property type="entry name" value="Guanylate_cyc"/>
    <property type="match status" value="1"/>
</dbReference>
<dbReference type="EMBL" id="OV696696">
    <property type="protein sequence ID" value="CAH1240389.1"/>
    <property type="molecule type" value="Genomic_DNA"/>
</dbReference>
<dbReference type="OrthoDB" id="1890790at2759"/>
<evidence type="ECO:0000256" key="3">
    <source>
        <dbReference type="ARBA" id="ARBA00022741"/>
    </source>
</evidence>
<evidence type="ECO:0000256" key="4">
    <source>
        <dbReference type="ARBA" id="ARBA00022989"/>
    </source>
</evidence>
<dbReference type="GO" id="GO:0005886">
    <property type="term" value="C:plasma membrane"/>
    <property type="evidence" value="ECO:0007669"/>
    <property type="project" value="TreeGrafter"/>
</dbReference>
<sequence length="559" mass="62813">MSLYAKYRQSNRHDESDALTPPSGKCTLQLVGLLFLALSPILAMVVQNAIILNEVSENRIIRRAASREISFSTYIGRAVHNLAVERGATSLFLGSRGDTDVYQGLLRKYEDTDMAIADLPSWPDVTAETPWYFRNPENFQRYLAHHRSDVWFKRNQTTVTKEILFYTAVTEKFISDMGRTLSRADTSQLWTTVVAYQMVVSAKDYAGLERALGSVFFAQGGFSSSELIWYDKVLEVGNSNLKDAITYSDRVVQILEQFRGTALEANISSSRERIKTNQIARASVEAGAEWFDLMTQYIGFLRQVEQHLSERVLDILQHLLAQDDVQLATGYTILLTVVSIGPFIVMGVYKMASEAQAVAANLENITAKLELEKKKSDKLLYRVFPAIVVNAMKKADTVPAEYFDEVTIMFSDIVGFTERTAAISPHKVIDLLNRLYHTFDVVLGRYDVYKVESIAGAYMVASGLPTKNGDHHGEQIACAALHLMKAARSFHPVHVTYPLELRIGIHTANRIQISPSTRELLMTSRESFLVEPRGDVIPIKDGVTMKTYWLNLVKTQGPK</sequence>
<organism evidence="9 10">
    <name type="scientific">Branchiostoma lanceolatum</name>
    <name type="common">Common lancelet</name>
    <name type="synonym">Amphioxus lanceolatum</name>
    <dbReference type="NCBI Taxonomy" id="7740"/>
    <lineage>
        <taxon>Eukaryota</taxon>
        <taxon>Metazoa</taxon>
        <taxon>Chordata</taxon>
        <taxon>Cephalochordata</taxon>
        <taxon>Leptocardii</taxon>
        <taxon>Amphioxiformes</taxon>
        <taxon>Branchiostomatidae</taxon>
        <taxon>Branchiostoma</taxon>
    </lineage>
</organism>